<accession>A0A934M8F1</accession>
<organism evidence="1 2">
    <name type="scientific">Sanguibacter suaedae</name>
    <dbReference type="NCBI Taxonomy" id="2795737"/>
    <lineage>
        <taxon>Bacteria</taxon>
        <taxon>Bacillati</taxon>
        <taxon>Actinomycetota</taxon>
        <taxon>Actinomycetes</taxon>
        <taxon>Micrococcales</taxon>
        <taxon>Sanguibacteraceae</taxon>
        <taxon>Sanguibacter</taxon>
    </lineage>
</organism>
<keyword evidence="2" id="KW-1185">Reference proteome</keyword>
<gene>
    <name evidence="1" type="ORF">JAV76_00550</name>
</gene>
<name>A0A934M8F1_9MICO</name>
<proteinExistence type="predicted"/>
<dbReference type="Proteomes" id="UP000602087">
    <property type="component" value="Unassembled WGS sequence"/>
</dbReference>
<evidence type="ECO:0000313" key="2">
    <source>
        <dbReference type="Proteomes" id="UP000602087"/>
    </source>
</evidence>
<comment type="caution">
    <text evidence="1">The sequence shown here is derived from an EMBL/GenBank/DDBJ whole genome shotgun (WGS) entry which is preliminary data.</text>
</comment>
<dbReference type="EMBL" id="JAEINH010000001">
    <property type="protein sequence ID" value="MBI9113500.1"/>
    <property type="molecule type" value="Genomic_DNA"/>
</dbReference>
<dbReference type="AlphaFoldDB" id="A0A934M8F1"/>
<reference evidence="1" key="1">
    <citation type="submission" date="2020-12" db="EMBL/GenBank/DDBJ databases">
        <title>Sanguibacter suaedae sp. nov., isolated from Suaeda aralocaspica.</title>
        <authorList>
            <person name="Ma Q."/>
        </authorList>
    </citation>
    <scope>NUCLEOTIDE SEQUENCE</scope>
    <source>
        <strain evidence="1">YZGR15</strain>
    </source>
</reference>
<evidence type="ECO:0000313" key="1">
    <source>
        <dbReference type="EMBL" id="MBI9113500.1"/>
    </source>
</evidence>
<sequence length="132" mass="14302">MTAHLAVLRRNFGAQLLGVSRRGPARLRTPSFVERVTEVLTPATVHATVVCGDSRELHVVHRGQHVTPRRKPAHALARTVIPLDRISRVTATDHERLDGARVIDVRVGGANLLFSVASGSETERALLGAAPR</sequence>
<dbReference type="RefSeq" id="WP_198732071.1">
    <property type="nucleotide sequence ID" value="NZ_JAEINH010000001.1"/>
</dbReference>
<protein>
    <submittedName>
        <fullName evidence="1">Uncharacterized protein</fullName>
    </submittedName>
</protein>